<keyword evidence="2" id="KW-1185">Reference proteome</keyword>
<dbReference type="KEGG" id="mgin:FRZ54_02075"/>
<dbReference type="OrthoDB" id="709278at2"/>
<dbReference type="RefSeq" id="WP_147029996.1">
    <property type="nucleotide sequence ID" value="NZ_CP042436.1"/>
</dbReference>
<dbReference type="AlphaFoldDB" id="A0A5B8UR04"/>
<evidence type="ECO:0000313" key="1">
    <source>
        <dbReference type="EMBL" id="QEC61419.1"/>
    </source>
</evidence>
<accession>A0A5B8UR04</accession>
<reference evidence="1 2" key="1">
    <citation type="journal article" date="2017" name="Curr. Microbiol.">
        <title>Mucilaginibacter ginsenosidivorans sp. nov., Isolated from Soil of Ginseng Field.</title>
        <authorList>
            <person name="Kim M.M."/>
            <person name="Siddiqi M.Z."/>
            <person name="Im W.T."/>
        </authorList>
    </citation>
    <scope>NUCLEOTIDE SEQUENCE [LARGE SCALE GENOMIC DNA]</scope>
    <source>
        <strain evidence="1 2">Gsoil 3017</strain>
    </source>
</reference>
<protein>
    <submittedName>
        <fullName evidence="1">Uncharacterized protein</fullName>
    </submittedName>
</protein>
<name>A0A5B8UR04_9SPHI</name>
<dbReference type="EMBL" id="CP042436">
    <property type="protein sequence ID" value="QEC61419.1"/>
    <property type="molecule type" value="Genomic_DNA"/>
</dbReference>
<dbReference type="Proteomes" id="UP000321479">
    <property type="component" value="Chromosome"/>
</dbReference>
<proteinExistence type="predicted"/>
<sequence>MADVMINNVDDLRAEIARLKIIKQEQGEALAERFNSPITALATVYSAFPNKRGGKNDLFQQDFVSILSRVVLPLMLNKTIFRNSGFIVKTLVSLVSQKASRFINEDSIAGLWDKVKTLFEKKDRQPDYGIPPESEAS</sequence>
<evidence type="ECO:0000313" key="2">
    <source>
        <dbReference type="Proteomes" id="UP000321479"/>
    </source>
</evidence>
<organism evidence="1 2">
    <name type="scientific">Mucilaginibacter ginsenosidivorans</name>
    <dbReference type="NCBI Taxonomy" id="398053"/>
    <lineage>
        <taxon>Bacteria</taxon>
        <taxon>Pseudomonadati</taxon>
        <taxon>Bacteroidota</taxon>
        <taxon>Sphingobacteriia</taxon>
        <taxon>Sphingobacteriales</taxon>
        <taxon>Sphingobacteriaceae</taxon>
        <taxon>Mucilaginibacter</taxon>
    </lineage>
</organism>
<gene>
    <name evidence="1" type="ORF">FRZ54_02075</name>
</gene>